<accession>W4KP92</accession>
<name>W4KP92_HETIT</name>
<dbReference type="Proteomes" id="UP000030671">
    <property type="component" value="Unassembled WGS sequence"/>
</dbReference>
<keyword evidence="3" id="KW-1185">Reference proteome</keyword>
<evidence type="ECO:0000256" key="1">
    <source>
        <dbReference type="SAM" id="MobiDB-lite"/>
    </source>
</evidence>
<feature type="compositionally biased region" description="Basic residues" evidence="1">
    <location>
        <begin position="244"/>
        <end position="258"/>
    </location>
</feature>
<dbReference type="RefSeq" id="XP_009540829.1">
    <property type="nucleotide sequence ID" value="XM_009542534.1"/>
</dbReference>
<dbReference type="HOGENOM" id="CLU_1046052_0_0_1"/>
<dbReference type="EMBL" id="KI925454">
    <property type="protein sequence ID" value="ETW86851.1"/>
    <property type="molecule type" value="Genomic_DNA"/>
</dbReference>
<feature type="region of interest" description="Disordered" evidence="1">
    <location>
        <begin position="238"/>
        <end position="266"/>
    </location>
</feature>
<reference evidence="2 3" key="1">
    <citation type="journal article" date="2012" name="New Phytol.">
        <title>Insight into trade-off between wood decay and parasitism from the genome of a fungal forest pathogen.</title>
        <authorList>
            <person name="Olson A."/>
            <person name="Aerts A."/>
            <person name="Asiegbu F."/>
            <person name="Belbahri L."/>
            <person name="Bouzid O."/>
            <person name="Broberg A."/>
            <person name="Canback B."/>
            <person name="Coutinho P.M."/>
            <person name="Cullen D."/>
            <person name="Dalman K."/>
            <person name="Deflorio G."/>
            <person name="van Diepen L.T."/>
            <person name="Dunand C."/>
            <person name="Duplessis S."/>
            <person name="Durling M."/>
            <person name="Gonthier P."/>
            <person name="Grimwood J."/>
            <person name="Fossdal C.G."/>
            <person name="Hansson D."/>
            <person name="Henrissat B."/>
            <person name="Hietala A."/>
            <person name="Himmelstrand K."/>
            <person name="Hoffmeister D."/>
            <person name="Hogberg N."/>
            <person name="James T.Y."/>
            <person name="Karlsson M."/>
            <person name="Kohler A."/>
            <person name="Kues U."/>
            <person name="Lee Y.H."/>
            <person name="Lin Y.C."/>
            <person name="Lind M."/>
            <person name="Lindquist E."/>
            <person name="Lombard V."/>
            <person name="Lucas S."/>
            <person name="Lunden K."/>
            <person name="Morin E."/>
            <person name="Murat C."/>
            <person name="Park J."/>
            <person name="Raffaello T."/>
            <person name="Rouze P."/>
            <person name="Salamov A."/>
            <person name="Schmutz J."/>
            <person name="Solheim H."/>
            <person name="Stahlberg J."/>
            <person name="Velez H."/>
            <person name="de Vries R.P."/>
            <person name="Wiebenga A."/>
            <person name="Woodward S."/>
            <person name="Yakovlev I."/>
            <person name="Garbelotto M."/>
            <person name="Martin F."/>
            <person name="Grigoriev I.V."/>
            <person name="Stenlid J."/>
        </authorList>
    </citation>
    <scope>NUCLEOTIDE SEQUENCE [LARGE SCALE GENOMIC DNA]</scope>
    <source>
        <strain evidence="2 3">TC 32-1</strain>
    </source>
</reference>
<proteinExistence type="predicted"/>
<dbReference type="AlphaFoldDB" id="W4KP92"/>
<gene>
    <name evidence="2" type="ORF">HETIRDRAFT_308234</name>
</gene>
<sequence>MSVFGCLLEHSRSSTKLWCGRMVVAGDGPGLKEKIASVGARPVFGRDTPSSLMVPTPRLGSRSLPREGHSLSLDRPQALIRYNTSRVAQQPLHHHHCVALGSLSHYTDALYFHAAPEPFFTEVGKGRRPCLPRSRLPHHVLSSHPLSACLLLISSLPVPRSFTPSDYFTVSISVFILVPVRFPYPIPPACIDMASGCPLIPHLVVALHIVGQSPFEGEWDERGRCVWLGPSKSLELEGRSVSRSTRKPRARHLPRHHPASMGFLKE</sequence>
<protein>
    <submittedName>
        <fullName evidence="2">Uncharacterized protein</fullName>
    </submittedName>
</protein>
<dbReference type="GeneID" id="20669561"/>
<organism evidence="2 3">
    <name type="scientific">Heterobasidion irregulare (strain TC 32-1)</name>
    <dbReference type="NCBI Taxonomy" id="747525"/>
    <lineage>
        <taxon>Eukaryota</taxon>
        <taxon>Fungi</taxon>
        <taxon>Dikarya</taxon>
        <taxon>Basidiomycota</taxon>
        <taxon>Agaricomycotina</taxon>
        <taxon>Agaricomycetes</taxon>
        <taxon>Russulales</taxon>
        <taxon>Bondarzewiaceae</taxon>
        <taxon>Heterobasidion</taxon>
        <taxon>Heterobasidion annosum species complex</taxon>
    </lineage>
</organism>
<evidence type="ECO:0000313" key="2">
    <source>
        <dbReference type="EMBL" id="ETW86851.1"/>
    </source>
</evidence>
<feature type="region of interest" description="Disordered" evidence="1">
    <location>
        <begin position="47"/>
        <end position="69"/>
    </location>
</feature>
<evidence type="ECO:0000313" key="3">
    <source>
        <dbReference type="Proteomes" id="UP000030671"/>
    </source>
</evidence>
<dbReference type="KEGG" id="hir:HETIRDRAFT_308234"/>
<dbReference type="InParanoid" id="W4KP92"/>